<dbReference type="InterPro" id="IPR006141">
    <property type="entry name" value="Intein_N"/>
</dbReference>
<evidence type="ECO:0000256" key="2">
    <source>
        <dbReference type="ARBA" id="ARBA00022525"/>
    </source>
</evidence>
<dbReference type="Pfam" id="PF00353">
    <property type="entry name" value="HemolysinCabind"/>
    <property type="match status" value="4"/>
</dbReference>
<dbReference type="PROSITE" id="PS50817">
    <property type="entry name" value="INTEIN_N_TER"/>
    <property type="match status" value="1"/>
</dbReference>
<dbReference type="GO" id="GO:0016539">
    <property type="term" value="P:intein-mediated protein splicing"/>
    <property type="evidence" value="ECO:0007669"/>
    <property type="project" value="InterPro"/>
</dbReference>
<keyword evidence="2" id="KW-0964">Secreted</keyword>
<evidence type="ECO:0000256" key="3">
    <source>
        <dbReference type="SAM" id="MobiDB-lite"/>
    </source>
</evidence>
<dbReference type="PANTHER" id="PTHR38340:SF1">
    <property type="entry name" value="S-LAYER PROTEIN"/>
    <property type="match status" value="1"/>
</dbReference>
<dbReference type="InterPro" id="IPR036844">
    <property type="entry name" value="Hint_dom_sf"/>
</dbReference>
<dbReference type="PANTHER" id="PTHR38340">
    <property type="entry name" value="S-LAYER PROTEIN"/>
    <property type="match status" value="1"/>
</dbReference>
<dbReference type="InterPro" id="IPR001343">
    <property type="entry name" value="Hemolysn_Ca-bd"/>
</dbReference>
<dbReference type="PRINTS" id="PR00313">
    <property type="entry name" value="CABNDNGRPT"/>
</dbReference>
<reference evidence="6 7" key="2">
    <citation type="submission" date="2016-10" db="EMBL/GenBank/DDBJ databases">
        <authorList>
            <person name="Varghese N."/>
            <person name="Submissions S."/>
        </authorList>
    </citation>
    <scope>NUCLEOTIDE SEQUENCE [LARGE SCALE GENOMIC DNA]</scope>
    <source>
        <strain evidence="6 7">DSM 24802</strain>
    </source>
</reference>
<reference evidence="5" key="3">
    <citation type="submission" date="2023-06" db="EMBL/GenBank/DDBJ databases">
        <authorList>
            <person name="Sun Q."/>
            <person name="Zhou Y."/>
        </authorList>
    </citation>
    <scope>NUCLEOTIDE SEQUENCE</scope>
    <source>
        <strain evidence="5">CGMCC 1.10859</strain>
    </source>
</reference>
<evidence type="ECO:0000259" key="4">
    <source>
        <dbReference type="SMART" id="SM00306"/>
    </source>
</evidence>
<dbReference type="Proteomes" id="UP000199541">
    <property type="component" value="Unassembled WGS sequence"/>
</dbReference>
<dbReference type="AlphaFoldDB" id="A0AAN4UUB1"/>
<evidence type="ECO:0000313" key="7">
    <source>
        <dbReference type="Proteomes" id="UP000199541"/>
    </source>
</evidence>
<evidence type="ECO:0000256" key="1">
    <source>
        <dbReference type="ARBA" id="ARBA00004613"/>
    </source>
</evidence>
<gene>
    <name evidence="5" type="ORF">GCM10008024_33960</name>
    <name evidence="6" type="ORF">SAMN05444006_12116</name>
</gene>
<keyword evidence="7" id="KW-1185">Reference proteome</keyword>
<dbReference type="Gene3D" id="2.170.16.10">
    <property type="entry name" value="Hedgehog/Intein (Hint) domain"/>
    <property type="match status" value="1"/>
</dbReference>
<dbReference type="EMBL" id="BNAB01000020">
    <property type="protein sequence ID" value="GHE04930.1"/>
    <property type="molecule type" value="Genomic_DNA"/>
</dbReference>
<proteinExistence type="predicted"/>
<feature type="compositionally biased region" description="Basic and acidic residues" evidence="3">
    <location>
        <begin position="1"/>
        <end position="104"/>
    </location>
</feature>
<dbReference type="SUPFAM" id="SSF51120">
    <property type="entry name" value="beta-Roll"/>
    <property type="match status" value="3"/>
</dbReference>
<comment type="caution">
    <text evidence="5">The sequence shown here is derived from an EMBL/GenBank/DDBJ whole genome shotgun (WGS) entry which is preliminary data.</text>
</comment>
<sequence>MTDRYEDDNDGHREDSYGKSHDDGHGKSHDDGHGKSHDGTYGESHDGHGESHDGHGESHDSHGESHDDSYGESHDGHGESHDGTYGESHDDGHGESKSDDHSGEDCPPDSNNPAPTPDGIVSGTSGNDVIDYNYTGDPDGDRIDHNDAILPSATTSQDDFVNAGYGDDTVYAGQGNDIVHGENGNDVLYGQDGNDTLLGEAQNDTLHGGAGNDSLEGGTGDDSLDGGTGNDTLVGGDGNDTLDGGPGADTLDGGSGDDSINAVDPEGACDTEPTGDSVSGGAGNDTIAFDDNDTVHGGSGNDTLIDAGDGSATVSGDGGNDTFKLDSGAPVHAYGGDDRDTFDVGAAPSSEDHGDMFIDGGEGGNDYDTLDLSGSGPLSVDYDPNNPENGTVTFYKPGSHKSEVTGHLTFKNIENCVPCFTPGTLIATPRGEVPVESLVHGDKVITRDNGIQEIRWVGRRKLDGKELRANKHLQPILVRAGSLGDSLPERDMMVSPNHRLLVANERTALYFDEHEVLVAAKHVVNNRGIHAVESLSTTYIHFMFDRHEVVLSNGAWTESFQPGDVTLKGMDNSQRSEIFELFPELKTAQGVEGYGAARKTLKRHEAALLGP</sequence>
<feature type="domain" description="Hint" evidence="4">
    <location>
        <begin position="417"/>
        <end position="533"/>
    </location>
</feature>
<dbReference type="GO" id="GO:0005509">
    <property type="term" value="F:calcium ion binding"/>
    <property type="evidence" value="ECO:0007669"/>
    <property type="project" value="InterPro"/>
</dbReference>
<evidence type="ECO:0000313" key="5">
    <source>
        <dbReference type="EMBL" id="GHE04930.1"/>
    </source>
</evidence>
<dbReference type="Gene3D" id="2.150.10.10">
    <property type="entry name" value="Serralysin-like metalloprotease, C-terminal"/>
    <property type="match status" value="3"/>
</dbReference>
<accession>A0AAN4UUB1</accession>
<dbReference type="InterPro" id="IPR028992">
    <property type="entry name" value="Hedgehog/Intein_dom"/>
</dbReference>
<feature type="region of interest" description="Disordered" evidence="3">
    <location>
        <begin position="1"/>
        <end position="145"/>
    </location>
</feature>
<organism evidence="5 8">
    <name type="scientific">Allgaiera indica</name>
    <dbReference type="NCBI Taxonomy" id="765699"/>
    <lineage>
        <taxon>Bacteria</taxon>
        <taxon>Pseudomonadati</taxon>
        <taxon>Pseudomonadota</taxon>
        <taxon>Alphaproteobacteria</taxon>
        <taxon>Rhodobacterales</taxon>
        <taxon>Paracoccaceae</taxon>
        <taxon>Allgaiera</taxon>
    </lineage>
</organism>
<dbReference type="PROSITE" id="PS00330">
    <property type="entry name" value="HEMOLYSIN_CALCIUM"/>
    <property type="match status" value="3"/>
</dbReference>
<feature type="region of interest" description="Disordered" evidence="3">
    <location>
        <begin position="191"/>
        <end position="365"/>
    </location>
</feature>
<dbReference type="InterPro" id="IPR003587">
    <property type="entry name" value="Hint_dom_N"/>
</dbReference>
<dbReference type="SUPFAM" id="SSF51294">
    <property type="entry name" value="Hedgehog/intein (Hint) domain"/>
    <property type="match status" value="1"/>
</dbReference>
<reference evidence="5" key="1">
    <citation type="journal article" date="2014" name="Int. J. Syst. Evol. Microbiol.">
        <title>Complete genome sequence of Corynebacterium casei LMG S-19264T (=DSM 44701T), isolated from a smear-ripened cheese.</title>
        <authorList>
            <consortium name="US DOE Joint Genome Institute (JGI-PGF)"/>
            <person name="Walter F."/>
            <person name="Albersmeier A."/>
            <person name="Kalinowski J."/>
            <person name="Ruckert C."/>
        </authorList>
    </citation>
    <scope>NUCLEOTIDE SEQUENCE</scope>
    <source>
        <strain evidence="5">CGMCC 1.10859</strain>
    </source>
</reference>
<dbReference type="InterPro" id="IPR011049">
    <property type="entry name" value="Serralysin-like_metalloprot_C"/>
</dbReference>
<comment type="subcellular location">
    <subcellularLocation>
        <location evidence="1">Secreted</location>
    </subcellularLocation>
</comment>
<dbReference type="RefSeq" id="WP_092164151.1">
    <property type="nucleotide sequence ID" value="NZ_BNAB01000020.1"/>
</dbReference>
<evidence type="ECO:0000313" key="6">
    <source>
        <dbReference type="EMBL" id="SDX59794.1"/>
    </source>
</evidence>
<dbReference type="InterPro" id="IPR050557">
    <property type="entry name" value="RTX_toxin/Mannuronan_C5-epim"/>
</dbReference>
<dbReference type="InterPro" id="IPR018511">
    <property type="entry name" value="Hemolysin-typ_Ca-bd_CS"/>
</dbReference>
<name>A0AAN4UUB1_9RHOB</name>
<dbReference type="Pfam" id="PF13403">
    <property type="entry name" value="Hint_2"/>
    <property type="match status" value="1"/>
</dbReference>
<evidence type="ECO:0000313" key="8">
    <source>
        <dbReference type="Proteomes" id="UP000634647"/>
    </source>
</evidence>
<protein>
    <submittedName>
        <fullName evidence="6">Intein N-terminal splicing region</fullName>
    </submittedName>
</protein>
<dbReference type="Proteomes" id="UP000634647">
    <property type="component" value="Unassembled WGS sequence"/>
</dbReference>
<dbReference type="EMBL" id="FNOB01000021">
    <property type="protein sequence ID" value="SDX59794.1"/>
    <property type="molecule type" value="Genomic_DNA"/>
</dbReference>
<dbReference type="SMART" id="SM00306">
    <property type="entry name" value="HintN"/>
    <property type="match status" value="1"/>
</dbReference>
<dbReference type="GO" id="GO:0005576">
    <property type="term" value="C:extracellular region"/>
    <property type="evidence" value="ECO:0007669"/>
    <property type="project" value="UniProtKB-SubCell"/>
</dbReference>